<evidence type="ECO:0008006" key="5">
    <source>
        <dbReference type="Google" id="ProtNLM"/>
    </source>
</evidence>
<feature type="transmembrane region" description="Helical" evidence="2">
    <location>
        <begin position="20"/>
        <end position="45"/>
    </location>
</feature>
<feature type="transmembrane region" description="Helical" evidence="2">
    <location>
        <begin position="275"/>
        <end position="292"/>
    </location>
</feature>
<feature type="transmembrane region" description="Helical" evidence="2">
    <location>
        <begin position="192"/>
        <end position="215"/>
    </location>
</feature>
<comment type="caution">
    <text evidence="3">The sequence shown here is derived from an EMBL/GenBank/DDBJ whole genome shotgun (WGS) entry which is preliminary data.</text>
</comment>
<reference evidence="3 4" key="1">
    <citation type="submission" date="2024-01" db="EMBL/GenBank/DDBJ databases">
        <title>A draft genome for the cacao thread blight pathogen Marasmiellus scandens.</title>
        <authorList>
            <person name="Baruah I.K."/>
            <person name="Leung J."/>
            <person name="Bukari Y."/>
            <person name="Amoako-Attah I."/>
            <person name="Meinhardt L.W."/>
            <person name="Bailey B.A."/>
            <person name="Cohen S.P."/>
        </authorList>
    </citation>
    <scope>NUCLEOTIDE SEQUENCE [LARGE SCALE GENOMIC DNA]</scope>
    <source>
        <strain evidence="3 4">GH-19</strain>
    </source>
</reference>
<protein>
    <recommendedName>
        <fullName evidence="5">Gustatory receptor</fullName>
    </recommendedName>
</protein>
<gene>
    <name evidence="3" type="ORF">VKT23_006184</name>
</gene>
<feature type="transmembrane region" description="Helical" evidence="2">
    <location>
        <begin position="57"/>
        <end position="76"/>
    </location>
</feature>
<feature type="transmembrane region" description="Helical" evidence="2">
    <location>
        <begin position="115"/>
        <end position="133"/>
    </location>
</feature>
<keyword evidence="2" id="KW-0812">Transmembrane</keyword>
<keyword evidence="2" id="KW-0472">Membrane</keyword>
<evidence type="ECO:0000256" key="1">
    <source>
        <dbReference type="SAM" id="MobiDB-lite"/>
    </source>
</evidence>
<organism evidence="3 4">
    <name type="scientific">Marasmiellus scandens</name>
    <dbReference type="NCBI Taxonomy" id="2682957"/>
    <lineage>
        <taxon>Eukaryota</taxon>
        <taxon>Fungi</taxon>
        <taxon>Dikarya</taxon>
        <taxon>Basidiomycota</taxon>
        <taxon>Agaricomycotina</taxon>
        <taxon>Agaricomycetes</taxon>
        <taxon>Agaricomycetidae</taxon>
        <taxon>Agaricales</taxon>
        <taxon>Marasmiineae</taxon>
        <taxon>Omphalotaceae</taxon>
        <taxon>Marasmiellus</taxon>
    </lineage>
</organism>
<sequence>MATSSLEQKLEPWFTNEVMIVQPLASLTVTWFVYGFYLALFILALHNLHKYSRKNQQLYLTWTVLLFFLCTLNNVFETWYRVRQAIKIYTGEHTKDYPTLATYAQHDSIKTIQRGFLMILPIFANLVAESMLIHRCYVVWFGNKWVGITLLVVSVILNSIGLAGCIMFTVGFRDTRFPEHVALLLRGNNINNGYLIANVVFNSLLTVLTAGRIYIISCEAKKYLDESISRTYNTVVAVIIESGILYPTALIIYIVILITQDPDNQSLLPVDLSPLFMQAAGIAPTLIIVRALQGKTTDSVNQVVSANNPNNRNGTATTTMRSRIQFAHSNTVTSTIDNTATHHAVDLLDGHSASGTSTGYSEKVESQNRKREEV</sequence>
<feature type="region of interest" description="Disordered" evidence="1">
    <location>
        <begin position="349"/>
        <end position="374"/>
    </location>
</feature>
<dbReference type="EMBL" id="JBANRG010000007">
    <property type="protein sequence ID" value="KAK7464975.1"/>
    <property type="molecule type" value="Genomic_DNA"/>
</dbReference>
<keyword evidence="2" id="KW-1133">Transmembrane helix</keyword>
<evidence type="ECO:0000256" key="2">
    <source>
        <dbReference type="SAM" id="Phobius"/>
    </source>
</evidence>
<evidence type="ECO:0000313" key="3">
    <source>
        <dbReference type="EMBL" id="KAK7464975.1"/>
    </source>
</evidence>
<accession>A0ABR1JRJ5</accession>
<name>A0ABR1JRJ5_9AGAR</name>
<evidence type="ECO:0000313" key="4">
    <source>
        <dbReference type="Proteomes" id="UP001498398"/>
    </source>
</evidence>
<feature type="compositionally biased region" description="Basic and acidic residues" evidence="1">
    <location>
        <begin position="362"/>
        <end position="374"/>
    </location>
</feature>
<keyword evidence="4" id="KW-1185">Reference proteome</keyword>
<feature type="transmembrane region" description="Helical" evidence="2">
    <location>
        <begin position="145"/>
        <end position="172"/>
    </location>
</feature>
<dbReference type="Proteomes" id="UP001498398">
    <property type="component" value="Unassembled WGS sequence"/>
</dbReference>
<proteinExistence type="predicted"/>
<feature type="transmembrane region" description="Helical" evidence="2">
    <location>
        <begin position="235"/>
        <end position="255"/>
    </location>
</feature>